<accession>A0ABW3Y1A6</accession>
<dbReference type="Pfam" id="PF04020">
    <property type="entry name" value="Phage_holin_4_2"/>
    <property type="match status" value="1"/>
</dbReference>
<comment type="caution">
    <text evidence="2">The sequence shown here is derived from an EMBL/GenBank/DDBJ whole genome shotgun (WGS) entry which is preliminary data.</text>
</comment>
<feature type="transmembrane region" description="Helical" evidence="1">
    <location>
        <begin position="29"/>
        <end position="47"/>
    </location>
</feature>
<protein>
    <submittedName>
        <fullName evidence="2">Phage holin family protein</fullName>
    </submittedName>
</protein>
<keyword evidence="1" id="KW-0812">Transmembrane</keyword>
<proteinExistence type="predicted"/>
<dbReference type="EMBL" id="JBHTMY010000002">
    <property type="protein sequence ID" value="MFD1314524.1"/>
    <property type="molecule type" value="Genomic_DNA"/>
</dbReference>
<evidence type="ECO:0000313" key="3">
    <source>
        <dbReference type="Proteomes" id="UP001597201"/>
    </source>
</evidence>
<evidence type="ECO:0000256" key="1">
    <source>
        <dbReference type="SAM" id="Phobius"/>
    </source>
</evidence>
<dbReference type="RefSeq" id="WP_377176210.1">
    <property type="nucleotide sequence ID" value="NZ_JBHTMY010000002.1"/>
</dbReference>
<sequence>MKLILKFLLSALAVLILEYILKPHITVDSLTTALILAIVLSLLYGFLKPLLVVLTLPITIITLGLFLLVINAVIIMIASKLIDGFQVDGFWWAMLFSILLSFTQSLLYKLIEK</sequence>
<name>A0ABW3Y1A6_9FLAO</name>
<dbReference type="Proteomes" id="UP001597201">
    <property type="component" value="Unassembled WGS sequence"/>
</dbReference>
<feature type="transmembrane region" description="Helical" evidence="1">
    <location>
        <begin position="54"/>
        <end position="78"/>
    </location>
</feature>
<keyword evidence="3" id="KW-1185">Reference proteome</keyword>
<reference evidence="3" key="1">
    <citation type="journal article" date="2019" name="Int. J. Syst. Evol. Microbiol.">
        <title>The Global Catalogue of Microorganisms (GCM) 10K type strain sequencing project: providing services to taxonomists for standard genome sequencing and annotation.</title>
        <authorList>
            <consortium name="The Broad Institute Genomics Platform"/>
            <consortium name="The Broad Institute Genome Sequencing Center for Infectious Disease"/>
            <person name="Wu L."/>
            <person name="Ma J."/>
        </authorList>
    </citation>
    <scope>NUCLEOTIDE SEQUENCE [LARGE SCALE GENOMIC DNA]</scope>
    <source>
        <strain evidence="3">CCUG 61485</strain>
    </source>
</reference>
<gene>
    <name evidence="2" type="ORF">ACFQ39_02760</name>
</gene>
<organism evidence="2 3">
    <name type="scientific">Namhaeicola litoreus</name>
    <dbReference type="NCBI Taxonomy" id="1052145"/>
    <lineage>
        <taxon>Bacteria</taxon>
        <taxon>Pseudomonadati</taxon>
        <taxon>Bacteroidota</taxon>
        <taxon>Flavobacteriia</taxon>
        <taxon>Flavobacteriales</taxon>
        <taxon>Flavobacteriaceae</taxon>
        <taxon>Namhaeicola</taxon>
    </lineage>
</organism>
<evidence type="ECO:0000313" key="2">
    <source>
        <dbReference type="EMBL" id="MFD1314524.1"/>
    </source>
</evidence>
<dbReference type="PANTHER" id="PTHR37309">
    <property type="entry name" value="SLR0284 PROTEIN"/>
    <property type="match status" value="1"/>
</dbReference>
<keyword evidence="1" id="KW-1133">Transmembrane helix</keyword>
<keyword evidence="1" id="KW-0472">Membrane</keyword>
<dbReference type="InterPro" id="IPR007165">
    <property type="entry name" value="Phage_holin_4_2"/>
</dbReference>
<dbReference type="PANTHER" id="PTHR37309:SF1">
    <property type="entry name" value="SLR0284 PROTEIN"/>
    <property type="match status" value="1"/>
</dbReference>
<feature type="transmembrane region" description="Helical" evidence="1">
    <location>
        <begin position="90"/>
        <end position="111"/>
    </location>
</feature>